<protein>
    <recommendedName>
        <fullName evidence="7">Noc2-domain-containing protein</fullName>
    </recommendedName>
</protein>
<evidence type="ECO:0008006" key="7">
    <source>
        <dbReference type="Google" id="ProtNLM"/>
    </source>
</evidence>
<comment type="similarity">
    <text evidence="2">Belongs to the NOC2 family.</text>
</comment>
<dbReference type="GO" id="GO:0030691">
    <property type="term" value="C:Noc2p-Noc3p complex"/>
    <property type="evidence" value="ECO:0007669"/>
    <property type="project" value="TreeGrafter"/>
</dbReference>
<evidence type="ECO:0000256" key="2">
    <source>
        <dbReference type="ARBA" id="ARBA00005907"/>
    </source>
</evidence>
<dbReference type="InterPro" id="IPR005343">
    <property type="entry name" value="Noc2"/>
</dbReference>
<dbReference type="GO" id="GO:0030690">
    <property type="term" value="C:Noc1p-Noc2p complex"/>
    <property type="evidence" value="ECO:0007669"/>
    <property type="project" value="TreeGrafter"/>
</dbReference>
<dbReference type="OrthoDB" id="10266662at2759"/>
<feature type="compositionally biased region" description="Basic residues" evidence="4">
    <location>
        <begin position="27"/>
        <end position="41"/>
    </location>
</feature>
<dbReference type="PANTHER" id="PTHR12687">
    <property type="entry name" value="NUCLEOLAR COMPLEX 2 AND RAD4-RELATED"/>
    <property type="match status" value="1"/>
</dbReference>
<dbReference type="Proteomes" id="UP000886523">
    <property type="component" value="Unassembled WGS sequence"/>
</dbReference>
<gene>
    <name evidence="5" type="ORF">BS47DRAFT_1488521</name>
</gene>
<dbReference type="GO" id="GO:0005730">
    <property type="term" value="C:nucleolus"/>
    <property type="evidence" value="ECO:0007669"/>
    <property type="project" value="TreeGrafter"/>
</dbReference>
<feature type="compositionally biased region" description="Basic residues" evidence="4">
    <location>
        <begin position="1"/>
        <end position="13"/>
    </location>
</feature>
<keyword evidence="6" id="KW-1185">Reference proteome</keyword>
<evidence type="ECO:0000256" key="3">
    <source>
        <dbReference type="ARBA" id="ARBA00023242"/>
    </source>
</evidence>
<comment type="subcellular location">
    <subcellularLocation>
        <location evidence="1">Nucleus</location>
    </subcellularLocation>
</comment>
<feature type="region of interest" description="Disordered" evidence="4">
    <location>
        <begin position="1"/>
        <end position="91"/>
    </location>
</feature>
<feature type="compositionally biased region" description="Basic and acidic residues" evidence="4">
    <location>
        <begin position="14"/>
        <end position="26"/>
    </location>
</feature>
<organism evidence="5 6">
    <name type="scientific">Hydnum rufescens UP504</name>
    <dbReference type="NCBI Taxonomy" id="1448309"/>
    <lineage>
        <taxon>Eukaryota</taxon>
        <taxon>Fungi</taxon>
        <taxon>Dikarya</taxon>
        <taxon>Basidiomycota</taxon>
        <taxon>Agaricomycotina</taxon>
        <taxon>Agaricomycetes</taxon>
        <taxon>Cantharellales</taxon>
        <taxon>Hydnaceae</taxon>
        <taxon>Hydnum</taxon>
    </lineage>
</organism>
<feature type="region of interest" description="Disordered" evidence="4">
    <location>
        <begin position="138"/>
        <end position="161"/>
    </location>
</feature>
<dbReference type="GO" id="GO:0005654">
    <property type="term" value="C:nucleoplasm"/>
    <property type="evidence" value="ECO:0007669"/>
    <property type="project" value="TreeGrafter"/>
</dbReference>
<dbReference type="PANTHER" id="PTHR12687:SF4">
    <property type="entry name" value="NUCLEOLAR COMPLEX PROTEIN 2 HOMOLOG"/>
    <property type="match status" value="1"/>
</dbReference>
<accession>A0A9P6ALU0</accession>
<dbReference type="AlphaFoldDB" id="A0A9P6ALU0"/>
<comment type="caution">
    <text evidence="5">The sequence shown here is derived from an EMBL/GenBank/DDBJ whole genome shotgun (WGS) entry which is preliminary data.</text>
</comment>
<feature type="compositionally biased region" description="Basic and acidic residues" evidence="4">
    <location>
        <begin position="50"/>
        <end position="68"/>
    </location>
</feature>
<reference evidence="5" key="1">
    <citation type="journal article" date="2020" name="Nat. Commun.">
        <title>Large-scale genome sequencing of mycorrhizal fungi provides insights into the early evolution of symbiotic traits.</title>
        <authorList>
            <person name="Miyauchi S."/>
            <person name="Kiss E."/>
            <person name="Kuo A."/>
            <person name="Drula E."/>
            <person name="Kohler A."/>
            <person name="Sanchez-Garcia M."/>
            <person name="Morin E."/>
            <person name="Andreopoulos B."/>
            <person name="Barry K.W."/>
            <person name="Bonito G."/>
            <person name="Buee M."/>
            <person name="Carver A."/>
            <person name="Chen C."/>
            <person name="Cichocki N."/>
            <person name="Clum A."/>
            <person name="Culley D."/>
            <person name="Crous P.W."/>
            <person name="Fauchery L."/>
            <person name="Girlanda M."/>
            <person name="Hayes R.D."/>
            <person name="Keri Z."/>
            <person name="LaButti K."/>
            <person name="Lipzen A."/>
            <person name="Lombard V."/>
            <person name="Magnuson J."/>
            <person name="Maillard F."/>
            <person name="Murat C."/>
            <person name="Nolan M."/>
            <person name="Ohm R.A."/>
            <person name="Pangilinan J."/>
            <person name="Pereira M.F."/>
            <person name="Perotto S."/>
            <person name="Peter M."/>
            <person name="Pfister S."/>
            <person name="Riley R."/>
            <person name="Sitrit Y."/>
            <person name="Stielow J.B."/>
            <person name="Szollosi G."/>
            <person name="Zifcakova L."/>
            <person name="Stursova M."/>
            <person name="Spatafora J.W."/>
            <person name="Tedersoo L."/>
            <person name="Vaario L.M."/>
            <person name="Yamada A."/>
            <person name="Yan M."/>
            <person name="Wang P."/>
            <person name="Xu J."/>
            <person name="Bruns T."/>
            <person name="Baldrian P."/>
            <person name="Vilgalys R."/>
            <person name="Dunand C."/>
            <person name="Henrissat B."/>
            <person name="Grigoriev I.V."/>
            <person name="Hibbett D."/>
            <person name="Nagy L.G."/>
            <person name="Martin F.M."/>
        </authorList>
    </citation>
    <scope>NUCLEOTIDE SEQUENCE</scope>
    <source>
        <strain evidence="5">UP504</strain>
    </source>
</reference>
<dbReference type="EMBL" id="MU129064">
    <property type="protein sequence ID" value="KAF9508153.1"/>
    <property type="molecule type" value="Genomic_DNA"/>
</dbReference>
<evidence type="ECO:0000256" key="4">
    <source>
        <dbReference type="SAM" id="MobiDB-lite"/>
    </source>
</evidence>
<name>A0A9P6ALU0_9AGAM</name>
<proteinExistence type="inferred from homology"/>
<dbReference type="Pfam" id="PF03715">
    <property type="entry name" value="Noc2"/>
    <property type="match status" value="1"/>
</dbReference>
<evidence type="ECO:0000313" key="6">
    <source>
        <dbReference type="Proteomes" id="UP000886523"/>
    </source>
</evidence>
<evidence type="ECO:0000313" key="5">
    <source>
        <dbReference type="EMBL" id="KAF9508153.1"/>
    </source>
</evidence>
<dbReference type="GO" id="GO:0042273">
    <property type="term" value="P:ribosomal large subunit biogenesis"/>
    <property type="evidence" value="ECO:0007669"/>
    <property type="project" value="TreeGrafter"/>
</dbReference>
<sequence>MAKKGAKATRKFAKSGELKRTIDARRSHQKTKKQIQTRKALRGGPLLRPNDNEQKERYNGDSNRRGKEDEEFMDDEEDEEGDDDGDISSLDDLEDDEAAHKLELSALAEKDPEFYKYLQANDKELLNFSATLPLDNVDRDDGGFPGDDDQEMASANGEEEGTPVLTSQILKAWQNALLETRSLRAFRKLLIAFRVASHANAGDEDDSKHNVWKIENSIVFNKLVVTALKYTPMVLEHHLPYKTLANGKFKSPTQTPKHKTLQKLILSYFHSVIHLISQLSDPDMLSLALKESARVVPYVVNSRKAVRAYLKMCLNLWSSAEDQVRISAWVATRKVASSQDESVVDLVLKGTYTTLVRSCKSMTVHTQPSVNLMKNSASELYCNDHAVSYQHAFGYIRQLAVHLRNSMAVKSKEAFQQVYNWQFVHSVDFWALVLGKACDVDAEFQRGSESELKPLIYPLIQVALGAIRLIPTPRYHPLHLHFIRSLHWLCRHSKTYCNLSPLLLPVLGSTTSPSTRPKSSTLRPLDLQLHIRCPAQYLNTRVYAESVAEESIFLLGSWCESMQSSVAFPEIVLPFLVALKKSLKKSTGGKPVALVKTLLERVEEGVRWVETRRGSVTFAPGMGDNVEKWERNVNIEETPLGNGCECSVSQER</sequence>
<keyword evidence="3" id="KW-0539">Nucleus</keyword>
<evidence type="ECO:0000256" key="1">
    <source>
        <dbReference type="ARBA" id="ARBA00004123"/>
    </source>
</evidence>
<feature type="compositionally biased region" description="Acidic residues" evidence="4">
    <location>
        <begin position="146"/>
        <end position="161"/>
    </location>
</feature>
<feature type="compositionally biased region" description="Acidic residues" evidence="4">
    <location>
        <begin position="69"/>
        <end position="91"/>
    </location>
</feature>